<feature type="compositionally biased region" description="Basic and acidic residues" evidence="1">
    <location>
        <begin position="430"/>
        <end position="446"/>
    </location>
</feature>
<accession>A0ABU4HWF5</accession>
<feature type="compositionally biased region" description="Low complexity" evidence="1">
    <location>
        <begin position="43"/>
        <end position="72"/>
    </location>
</feature>
<proteinExistence type="predicted"/>
<sequence>MGLLDGLSRLANKAVDEAEELGRDVVQAGERVVKRVVEGMSSAASAGSTSVGSTWSGGNSSWSGGPAGPGTSKGLPIPSMRPRPQTSRGLAVSRFFSALPTSKGLLIPSMAPRVPSSKGLPIPSMVPVVPTSKGLPILSMRPRAENIAVAKAVMRANRIAAATSRLGGAMTNAAGKIDTGRDWGIVGDVAGGIGSGLKWTGNAAWDAGGYGLRAATGTSRVLDVPGSMAANVAYLATTPKSMFTPFAYVNNNLGDPMGLDAKMQFVNDVATAGGLLRRFDFGPDAVLAGRLFRRADAIGNATSVYKLDRDTYKFWHRQGSDAEDVAMGWVGLMPGIGEATSVLDLWARSRKPWEIAGPRMEYDSFLDMLRGKGRLVTRAGGGRVGHGETTLVGERGPEIVRLPTGADTAARRSRGSLGQPGAGGSARQQARRDMHIHQQLDGREIARSTVRNLDDDEQWGRR</sequence>
<organism evidence="2 3">
    <name type="scientific">Conexibacter stalactiti</name>
    <dbReference type="NCBI Taxonomy" id="1940611"/>
    <lineage>
        <taxon>Bacteria</taxon>
        <taxon>Bacillati</taxon>
        <taxon>Actinomycetota</taxon>
        <taxon>Thermoleophilia</taxon>
        <taxon>Solirubrobacterales</taxon>
        <taxon>Conexibacteraceae</taxon>
        <taxon>Conexibacter</taxon>
    </lineage>
</organism>
<evidence type="ECO:0000313" key="2">
    <source>
        <dbReference type="EMBL" id="MDW5597661.1"/>
    </source>
</evidence>
<dbReference type="RefSeq" id="WP_318600127.1">
    <property type="nucleotide sequence ID" value="NZ_JAWSTH010000097.1"/>
</dbReference>
<dbReference type="EMBL" id="JAWSTH010000097">
    <property type="protein sequence ID" value="MDW5597661.1"/>
    <property type="molecule type" value="Genomic_DNA"/>
</dbReference>
<protein>
    <submittedName>
        <fullName evidence="2">Uncharacterized protein</fullName>
    </submittedName>
</protein>
<feature type="region of interest" description="Disordered" evidence="1">
    <location>
        <begin position="404"/>
        <end position="462"/>
    </location>
</feature>
<keyword evidence="3" id="KW-1185">Reference proteome</keyword>
<gene>
    <name evidence="2" type="ORF">R7226_25140</name>
</gene>
<reference evidence="3" key="1">
    <citation type="submission" date="2023-07" db="EMBL/GenBank/DDBJ databases">
        <title>Conexibacter stalactiti sp. nov., isolated from stalactites in a lava cave and emended description of the genus Conexibacter.</title>
        <authorList>
            <person name="Lee S.D."/>
        </authorList>
    </citation>
    <scope>NUCLEOTIDE SEQUENCE [LARGE SCALE GENOMIC DNA]</scope>
    <source>
        <strain evidence="3">KCTC 39840</strain>
    </source>
</reference>
<comment type="caution">
    <text evidence="2">The sequence shown here is derived from an EMBL/GenBank/DDBJ whole genome shotgun (WGS) entry which is preliminary data.</text>
</comment>
<evidence type="ECO:0000256" key="1">
    <source>
        <dbReference type="SAM" id="MobiDB-lite"/>
    </source>
</evidence>
<dbReference type="Proteomes" id="UP001284601">
    <property type="component" value="Unassembled WGS sequence"/>
</dbReference>
<evidence type="ECO:0000313" key="3">
    <source>
        <dbReference type="Proteomes" id="UP001284601"/>
    </source>
</evidence>
<feature type="region of interest" description="Disordered" evidence="1">
    <location>
        <begin position="43"/>
        <end position="86"/>
    </location>
</feature>
<name>A0ABU4HWF5_9ACTN</name>